<evidence type="ECO:0000313" key="6">
    <source>
        <dbReference type="WBParaSite" id="PTRK_0000687400.1"/>
    </source>
</evidence>
<feature type="domain" description="Carboxylesterase type B" evidence="4">
    <location>
        <begin position="13"/>
        <end position="217"/>
    </location>
</feature>
<dbReference type="InterPro" id="IPR029058">
    <property type="entry name" value="AB_hydrolase_fold"/>
</dbReference>
<organism evidence="5 6">
    <name type="scientific">Parastrongyloides trichosuri</name>
    <name type="common">Possum-specific nematode worm</name>
    <dbReference type="NCBI Taxonomy" id="131310"/>
    <lineage>
        <taxon>Eukaryota</taxon>
        <taxon>Metazoa</taxon>
        <taxon>Ecdysozoa</taxon>
        <taxon>Nematoda</taxon>
        <taxon>Chromadorea</taxon>
        <taxon>Rhabditida</taxon>
        <taxon>Tylenchina</taxon>
        <taxon>Panagrolaimomorpha</taxon>
        <taxon>Strongyloidoidea</taxon>
        <taxon>Strongyloididae</taxon>
        <taxon>Parastrongyloides</taxon>
    </lineage>
</organism>
<dbReference type="AlphaFoldDB" id="A0A0N4ZGG5"/>
<protein>
    <submittedName>
        <fullName evidence="6">COesterase domain-containing protein</fullName>
    </submittedName>
</protein>
<dbReference type="SUPFAM" id="SSF53474">
    <property type="entry name" value="alpha/beta-Hydrolases"/>
    <property type="match status" value="1"/>
</dbReference>
<dbReference type="GO" id="GO:0005615">
    <property type="term" value="C:extracellular space"/>
    <property type="evidence" value="ECO:0007669"/>
    <property type="project" value="TreeGrafter"/>
</dbReference>
<keyword evidence="3" id="KW-0378">Hydrolase</keyword>
<comment type="similarity">
    <text evidence="1">Belongs to the type-B carboxylesterase/lipase family.</text>
</comment>
<name>A0A0N4ZGG5_PARTI</name>
<dbReference type="STRING" id="131310.A0A0N4ZGG5"/>
<dbReference type="GO" id="GO:0006581">
    <property type="term" value="P:acetylcholine catabolic process"/>
    <property type="evidence" value="ECO:0007669"/>
    <property type="project" value="TreeGrafter"/>
</dbReference>
<keyword evidence="5" id="KW-1185">Reference proteome</keyword>
<proteinExistence type="inferred from homology"/>
<sequence length="237" mass="26376">MLDSKPLTKWHDKSLPMSEDCLQLNMWVPKNTSGAVVVFIFGGDYYSGSPSLKYYNGAALASMTKAIIININYRLGVLGFGYYKGKKYVSGNMGLLDQQMALRWIKGNIKNFGGNPSKVALFGHEVGAVSATAHLYAPNSKGLFNKIFASSGTVQHSWGYEKNSVVEKNFIKLMKKVKCYHASASSSINCMQKKNVYQLVNMTDAVEEENEFAFTKPFLIVEKDEVFFKGNLTSKII</sequence>
<evidence type="ECO:0000256" key="3">
    <source>
        <dbReference type="ARBA" id="ARBA00022801"/>
    </source>
</evidence>
<keyword evidence="2" id="KW-0719">Serine esterase</keyword>
<reference evidence="6" key="1">
    <citation type="submission" date="2017-02" db="UniProtKB">
        <authorList>
            <consortium name="WormBaseParasite"/>
        </authorList>
    </citation>
    <scope>IDENTIFICATION</scope>
</reference>
<dbReference type="PANTHER" id="PTHR43918:SF15">
    <property type="entry name" value="CARBOXYLIC ESTER HYDROLASE"/>
    <property type="match status" value="1"/>
</dbReference>
<dbReference type="InterPro" id="IPR002018">
    <property type="entry name" value="CarbesteraseB"/>
</dbReference>
<evidence type="ECO:0000313" key="5">
    <source>
        <dbReference type="Proteomes" id="UP000038045"/>
    </source>
</evidence>
<dbReference type="PANTHER" id="PTHR43918">
    <property type="entry name" value="ACETYLCHOLINESTERASE"/>
    <property type="match status" value="1"/>
</dbReference>
<evidence type="ECO:0000256" key="2">
    <source>
        <dbReference type="ARBA" id="ARBA00022487"/>
    </source>
</evidence>
<evidence type="ECO:0000256" key="1">
    <source>
        <dbReference type="ARBA" id="ARBA00005964"/>
    </source>
</evidence>
<dbReference type="Gene3D" id="3.40.50.1820">
    <property type="entry name" value="alpha/beta hydrolase"/>
    <property type="match status" value="1"/>
</dbReference>
<evidence type="ECO:0000259" key="4">
    <source>
        <dbReference type="Pfam" id="PF00135"/>
    </source>
</evidence>
<dbReference type="GO" id="GO:0019695">
    <property type="term" value="P:choline metabolic process"/>
    <property type="evidence" value="ECO:0007669"/>
    <property type="project" value="TreeGrafter"/>
</dbReference>
<dbReference type="Pfam" id="PF00135">
    <property type="entry name" value="COesterase"/>
    <property type="match status" value="1"/>
</dbReference>
<accession>A0A0N4ZGG5</accession>
<dbReference type="GO" id="GO:0005886">
    <property type="term" value="C:plasma membrane"/>
    <property type="evidence" value="ECO:0007669"/>
    <property type="project" value="TreeGrafter"/>
</dbReference>
<dbReference type="InterPro" id="IPR050654">
    <property type="entry name" value="AChE-related_enzymes"/>
</dbReference>
<dbReference type="GO" id="GO:0003990">
    <property type="term" value="F:acetylcholinesterase activity"/>
    <property type="evidence" value="ECO:0007669"/>
    <property type="project" value="TreeGrafter"/>
</dbReference>
<dbReference type="WBParaSite" id="PTRK_0000687400.1">
    <property type="protein sequence ID" value="PTRK_0000687400.1"/>
    <property type="gene ID" value="PTRK_0000687400"/>
</dbReference>
<dbReference type="Proteomes" id="UP000038045">
    <property type="component" value="Unplaced"/>
</dbReference>